<comment type="cofactor">
    <cofactor evidence="1">
        <name>Ca(2+)</name>
        <dbReference type="ChEBI" id="CHEBI:29108"/>
    </cofactor>
</comment>
<reference evidence="4 5" key="1">
    <citation type="submission" date="2019-11" db="EMBL/GenBank/DDBJ databases">
        <title>Winogradskyella ouciana sp. nov., isolated from the hadal seawater of the Mariana Trench.</title>
        <authorList>
            <person name="Liu R."/>
        </authorList>
    </citation>
    <scope>NUCLEOTIDE SEQUENCE [LARGE SCALE GENOMIC DNA]</scope>
    <source>
        <strain evidence="4 5">ZXX205</strain>
    </source>
</reference>
<dbReference type="AlphaFoldDB" id="A0A7K1GD98"/>
<keyword evidence="3" id="KW-0106">Calcium</keyword>
<keyword evidence="5" id="KW-1185">Reference proteome</keyword>
<evidence type="ECO:0000313" key="5">
    <source>
        <dbReference type="Proteomes" id="UP000447545"/>
    </source>
</evidence>
<dbReference type="CDD" id="cd01081">
    <property type="entry name" value="Aldose_epim"/>
    <property type="match status" value="1"/>
</dbReference>
<dbReference type="SUPFAM" id="SSF74650">
    <property type="entry name" value="Galactose mutarotase-like"/>
    <property type="match status" value="1"/>
</dbReference>
<dbReference type="InterPro" id="IPR011013">
    <property type="entry name" value="Gal_mutarotase_sf_dom"/>
</dbReference>
<proteinExistence type="predicted"/>
<gene>
    <name evidence="4" type="ORF">F1003_05470</name>
</gene>
<dbReference type="GO" id="GO:0033499">
    <property type="term" value="P:galactose catabolic process via UDP-galactose, Leloir pathway"/>
    <property type="evidence" value="ECO:0007669"/>
    <property type="project" value="TreeGrafter"/>
</dbReference>
<evidence type="ECO:0000256" key="3">
    <source>
        <dbReference type="ARBA" id="ARBA00022837"/>
    </source>
</evidence>
<dbReference type="Gene3D" id="2.70.98.10">
    <property type="match status" value="1"/>
</dbReference>
<sequence length="298" mass="33786">MYKIEHVKSENSKSLVISNQEETNTLLINLDEGGRVASYKHKGINIISDIENSPYNKSYAAAILFPFANRIENGEYVFNASSYKLPCNEKGNNNAIHGLVYNKSFKLIGEELKSDTARIVLYYKEKNGYQGFPYKFSIWLIYILNNGGFSVTVKVKNDDDYSFPFTLGWHPYFISSDLQQSQLIFNAKEKFLSDEKGIVLDREKFTTSIPIQLGKIELDDAFTVNSNIAKLITPDYTLKLESSSAENYLQIYTPEELNAIAIEPMVGVSNSLNNGIGLNVLDSNETYEKEWILKISKN</sequence>
<dbReference type="GO" id="GO:0030246">
    <property type="term" value="F:carbohydrate binding"/>
    <property type="evidence" value="ECO:0007669"/>
    <property type="project" value="InterPro"/>
</dbReference>
<dbReference type="GO" id="GO:0006006">
    <property type="term" value="P:glucose metabolic process"/>
    <property type="evidence" value="ECO:0007669"/>
    <property type="project" value="TreeGrafter"/>
</dbReference>
<dbReference type="PANTHER" id="PTHR10091">
    <property type="entry name" value="ALDOSE-1-EPIMERASE"/>
    <property type="match status" value="1"/>
</dbReference>
<evidence type="ECO:0000256" key="1">
    <source>
        <dbReference type="ARBA" id="ARBA00001913"/>
    </source>
</evidence>
<name>A0A7K1GD98_9FLAO</name>
<dbReference type="Proteomes" id="UP000447545">
    <property type="component" value="Unassembled WGS sequence"/>
</dbReference>
<comment type="caution">
    <text evidence="4">The sequence shown here is derived from an EMBL/GenBank/DDBJ whole genome shotgun (WGS) entry which is preliminary data.</text>
</comment>
<dbReference type="InterPro" id="IPR008183">
    <property type="entry name" value="Aldose_1/G6P_1-epimerase"/>
</dbReference>
<dbReference type="Pfam" id="PF01263">
    <property type="entry name" value="Aldose_epim"/>
    <property type="match status" value="1"/>
</dbReference>
<dbReference type="InterPro" id="IPR014718">
    <property type="entry name" value="GH-type_carb-bd"/>
</dbReference>
<dbReference type="GO" id="GO:0004034">
    <property type="term" value="F:aldose 1-epimerase activity"/>
    <property type="evidence" value="ECO:0007669"/>
    <property type="project" value="TreeGrafter"/>
</dbReference>
<comment type="subunit">
    <text evidence="2">Monomer.</text>
</comment>
<evidence type="ECO:0000256" key="2">
    <source>
        <dbReference type="ARBA" id="ARBA00011245"/>
    </source>
</evidence>
<dbReference type="PANTHER" id="PTHR10091:SF0">
    <property type="entry name" value="GALACTOSE MUTAROTASE"/>
    <property type="match status" value="1"/>
</dbReference>
<organism evidence="4 5">
    <name type="scientific">Winogradskyella ouciana</name>
    <dbReference type="NCBI Taxonomy" id="2608631"/>
    <lineage>
        <taxon>Bacteria</taxon>
        <taxon>Pseudomonadati</taxon>
        <taxon>Bacteroidota</taxon>
        <taxon>Flavobacteriia</taxon>
        <taxon>Flavobacteriales</taxon>
        <taxon>Flavobacteriaceae</taxon>
        <taxon>Winogradskyella</taxon>
    </lineage>
</organism>
<evidence type="ECO:0000313" key="4">
    <source>
        <dbReference type="EMBL" id="MTE26378.1"/>
    </source>
</evidence>
<dbReference type="RefSeq" id="WP_155088207.1">
    <property type="nucleotide sequence ID" value="NZ_WJYA01000004.1"/>
</dbReference>
<accession>A0A7K1GD98</accession>
<protein>
    <submittedName>
        <fullName evidence="4">Aldose 1-epimerase</fullName>
    </submittedName>
</protein>
<dbReference type="EMBL" id="WJYA01000004">
    <property type="protein sequence ID" value="MTE26378.1"/>
    <property type="molecule type" value="Genomic_DNA"/>
</dbReference>